<evidence type="ECO:0000313" key="3">
    <source>
        <dbReference type="Proteomes" id="UP000075666"/>
    </source>
</evidence>
<organism evidence="2 3">
    <name type="scientific">Heyndrickxia sporothermodurans</name>
    <dbReference type="NCBI Taxonomy" id="46224"/>
    <lineage>
        <taxon>Bacteria</taxon>
        <taxon>Bacillati</taxon>
        <taxon>Bacillota</taxon>
        <taxon>Bacilli</taxon>
        <taxon>Bacillales</taxon>
        <taxon>Bacillaceae</taxon>
        <taxon>Heyndrickxia</taxon>
    </lineage>
</organism>
<gene>
    <name evidence="2" type="ORF">B4102_3166</name>
</gene>
<comment type="caution">
    <text evidence="2">The sequence shown here is derived from an EMBL/GenBank/DDBJ whole genome shotgun (WGS) entry which is preliminary data.</text>
</comment>
<feature type="coiled-coil region" evidence="1">
    <location>
        <begin position="133"/>
        <end position="160"/>
    </location>
</feature>
<accession>A0A150L183</accession>
<evidence type="ECO:0000256" key="1">
    <source>
        <dbReference type="SAM" id="Coils"/>
    </source>
</evidence>
<dbReference type="PATRIC" id="fig|46224.3.peg.3140"/>
<protein>
    <submittedName>
        <fullName evidence="2">Uncharacterized protein</fullName>
    </submittedName>
</protein>
<sequence length="231" mass="27082">MGQRGRNLTLSKDQVNGIIGMFKAERKTSGLIKPMEMFKFTEELYNQGRIPSLPSYEFWKKKDRLGRQLIEQRNRIDTVKLTNSEGKEITIPNVTDLVEKKHKSKEELLEALVPLENHLRNSINREINLKEKVASLEVEISNIKLSKKELLSEKEELQNLVFELYRMIMKEYKSETKEFALSALQNVFKNPLEILMHTQEKSDNDSNQMFNEENIVSIESKKSFKNKFRAE</sequence>
<keyword evidence="1" id="KW-0175">Coiled coil</keyword>
<dbReference type="EMBL" id="LQYN01000056">
    <property type="protein sequence ID" value="KYD05442.1"/>
    <property type="molecule type" value="Genomic_DNA"/>
</dbReference>
<evidence type="ECO:0000313" key="2">
    <source>
        <dbReference type="EMBL" id="KYD05442.1"/>
    </source>
</evidence>
<keyword evidence="3" id="KW-1185">Reference proteome</keyword>
<dbReference type="AlphaFoldDB" id="A0A150L183"/>
<proteinExistence type="predicted"/>
<dbReference type="STRING" id="46224.B4102_3166"/>
<reference evidence="2 3" key="1">
    <citation type="submission" date="2016-01" db="EMBL/GenBank/DDBJ databases">
        <title>Genome Sequences of Twelve Sporeforming Bacillus Species Isolated from Foods.</title>
        <authorList>
            <person name="Berendsen E.M."/>
            <person name="Wells-Bennik M.H."/>
            <person name="Krawcyk A.O."/>
            <person name="De Jong A."/>
            <person name="Holsappel S."/>
            <person name="Eijlander R.T."/>
            <person name="Kuipers O.P."/>
        </authorList>
    </citation>
    <scope>NUCLEOTIDE SEQUENCE [LARGE SCALE GENOMIC DNA]</scope>
    <source>
        <strain evidence="2 3">B4102</strain>
    </source>
</reference>
<name>A0A150L183_9BACI</name>
<dbReference type="Proteomes" id="UP000075666">
    <property type="component" value="Unassembled WGS sequence"/>
</dbReference>